<dbReference type="Pfam" id="PF03883">
    <property type="entry name" value="H2O2_YaaD"/>
    <property type="match status" value="1"/>
</dbReference>
<keyword evidence="4" id="KW-1185">Reference proteome</keyword>
<evidence type="ECO:0000313" key="4">
    <source>
        <dbReference type="Proteomes" id="UP001184230"/>
    </source>
</evidence>
<feature type="chain" id="PRO_5047218652" description="UPF0246 protein J2739_004050" evidence="2">
    <location>
        <begin position="24"/>
        <end position="288"/>
    </location>
</feature>
<feature type="signal peptide" evidence="2">
    <location>
        <begin position="1"/>
        <end position="23"/>
    </location>
</feature>
<gene>
    <name evidence="3" type="ORF">J2739_004050</name>
</gene>
<dbReference type="PANTHER" id="PTHR30283">
    <property type="entry name" value="PEROXIDE STRESS RESPONSE PROTEIN YAAA"/>
    <property type="match status" value="1"/>
</dbReference>
<keyword evidence="2" id="KW-0732">Signal</keyword>
<name>A0ABU1NK69_9BURK</name>
<reference evidence="3 4" key="1">
    <citation type="submission" date="2023-07" db="EMBL/GenBank/DDBJ databases">
        <title>Sorghum-associated microbial communities from plants grown in Nebraska, USA.</title>
        <authorList>
            <person name="Schachtman D."/>
        </authorList>
    </citation>
    <scope>NUCLEOTIDE SEQUENCE [LARGE SCALE GENOMIC DNA]</scope>
    <source>
        <strain evidence="3 4">DS1781</strain>
    </source>
</reference>
<evidence type="ECO:0000256" key="1">
    <source>
        <dbReference type="HAMAP-Rule" id="MF_00652"/>
    </source>
</evidence>
<organism evidence="3 4">
    <name type="scientific">Variovorax soli</name>
    <dbReference type="NCBI Taxonomy" id="376815"/>
    <lineage>
        <taxon>Bacteria</taxon>
        <taxon>Pseudomonadati</taxon>
        <taxon>Pseudomonadota</taxon>
        <taxon>Betaproteobacteria</taxon>
        <taxon>Burkholderiales</taxon>
        <taxon>Comamonadaceae</taxon>
        <taxon>Variovorax</taxon>
    </lineage>
</organism>
<evidence type="ECO:0000256" key="2">
    <source>
        <dbReference type="SAM" id="SignalP"/>
    </source>
</evidence>
<protein>
    <recommendedName>
        <fullName evidence="1">UPF0246 protein J2739_004050</fullName>
    </recommendedName>
</protein>
<dbReference type="Proteomes" id="UP001184230">
    <property type="component" value="Unassembled WGS sequence"/>
</dbReference>
<accession>A0ABU1NK69</accession>
<dbReference type="PANTHER" id="PTHR30283:SF4">
    <property type="entry name" value="PEROXIDE STRESS RESISTANCE PROTEIN YAAA"/>
    <property type="match status" value="1"/>
</dbReference>
<comment type="caution">
    <text evidence="3">The sequence shown here is derived from an EMBL/GenBank/DDBJ whole genome shotgun (WGS) entry which is preliminary data.</text>
</comment>
<dbReference type="HAMAP" id="MF_00652">
    <property type="entry name" value="UPF0246"/>
    <property type="match status" value="1"/>
</dbReference>
<dbReference type="EMBL" id="JAVDRF010000010">
    <property type="protein sequence ID" value="MDR6538261.1"/>
    <property type="molecule type" value="Genomic_DNA"/>
</dbReference>
<proteinExistence type="inferred from homology"/>
<dbReference type="InterPro" id="IPR005583">
    <property type="entry name" value="YaaA"/>
</dbReference>
<evidence type="ECO:0000313" key="3">
    <source>
        <dbReference type="EMBL" id="MDR6538261.1"/>
    </source>
</evidence>
<sequence length="288" mass="32558">MRRVRCRPALRALCFRTVFLAAADNSGMLFLLSPAKSLDYETPVPDTLPATQPHFEGPRGPSAELIKILREKSPQQIAELMRLSDKLSALNVARYAAWASKGTARNAKQAALAFDGDVYGGLDAKTLSAAQLEWAQERICILSGLYGVLRPLDRLQPYRLEMGTQLGNRHGKDLYAFWNSRIAEYLNQRLVADRTPVVINLASQEYFRSVDLSVLKARVVECVFEEWKNGKYKVISFFAKRARGLMARWAVLHKASTPRVLEKFDLEGYVFDARASAPERFVFRRRSA</sequence>
<dbReference type="NCBIfam" id="NF002542">
    <property type="entry name" value="PRK02101.1-3"/>
    <property type="match status" value="1"/>
</dbReference>
<comment type="similarity">
    <text evidence="1">Belongs to the UPF0246 family.</text>
</comment>